<proteinExistence type="predicted"/>
<dbReference type="EMBL" id="VORW01000002">
    <property type="protein sequence ID" value="TXE13462.1"/>
    <property type="molecule type" value="Genomic_DNA"/>
</dbReference>
<protein>
    <submittedName>
        <fullName evidence="1">Uncharacterized protein</fullName>
    </submittedName>
</protein>
<comment type="caution">
    <text evidence="1">The sequence shown here is derived from an EMBL/GenBank/DDBJ whole genome shotgun (WGS) entry which is preliminary data.</text>
</comment>
<evidence type="ECO:0000313" key="2">
    <source>
        <dbReference type="Proteomes" id="UP000321935"/>
    </source>
</evidence>
<dbReference type="AlphaFoldDB" id="A0A5C7B6F5"/>
<reference evidence="1 2" key="1">
    <citation type="submission" date="2019-08" db="EMBL/GenBank/DDBJ databases">
        <title>Genomes sequence of Algoriphagus aquimarinus ACAM450.</title>
        <authorList>
            <person name="Bowman J.P."/>
        </authorList>
    </citation>
    <scope>NUCLEOTIDE SEQUENCE [LARGE SCALE GENOMIC DNA]</scope>
    <source>
        <strain evidence="1 2">ACAM 450</strain>
    </source>
</reference>
<evidence type="ECO:0000313" key="1">
    <source>
        <dbReference type="EMBL" id="TXE13462.1"/>
    </source>
</evidence>
<dbReference type="Proteomes" id="UP000321935">
    <property type="component" value="Unassembled WGS sequence"/>
</dbReference>
<dbReference type="OrthoDB" id="827929at2"/>
<accession>A0A5C7B6F5</accession>
<sequence length="90" mass="10319">MDVPIITFEEIIKLNGHDWDRAYAVLTYHLEKGNIKKEVLGGGMVICHNVTLVQEFTLIHDKLIEPDPVNKVVMRPRRNRIIRGEGTAEI</sequence>
<name>A0A5C7B6F5_9BACT</name>
<gene>
    <name evidence="1" type="ORF">ESV85_05675</name>
</gene>
<organism evidence="1 2">
    <name type="scientific">Algoriphagus aquimarinus</name>
    <dbReference type="NCBI Taxonomy" id="237018"/>
    <lineage>
        <taxon>Bacteria</taxon>
        <taxon>Pseudomonadati</taxon>
        <taxon>Bacteroidota</taxon>
        <taxon>Cytophagia</taxon>
        <taxon>Cytophagales</taxon>
        <taxon>Cyclobacteriaceae</taxon>
        <taxon>Algoriphagus</taxon>
    </lineage>
</organism>
<dbReference type="RefSeq" id="WP_146915589.1">
    <property type="nucleotide sequence ID" value="NZ_VORW01000002.1"/>
</dbReference>